<accession>A0A1I7CKN0</accession>
<keyword evidence="3" id="KW-1185">Reference proteome</keyword>
<dbReference type="Proteomes" id="UP000182466">
    <property type="component" value="Unassembled WGS sequence"/>
</dbReference>
<name>A0A1I7CKN0_9RHOB</name>
<evidence type="ECO:0000256" key="1">
    <source>
        <dbReference type="SAM" id="Coils"/>
    </source>
</evidence>
<dbReference type="AlphaFoldDB" id="A0A1I7CKN0"/>
<sequence>MEHSNEERLTELETKVRNQQSEIDGLVGALSDLLAAHTVLHKDVRLCEFLKEYRDSDRKKAAQGGGIHVPASYFMARGEIFGRLLEQTADSIVFTQYWFRSVFRRREEKQIRALKKIRDAVQAKVDG</sequence>
<proteinExistence type="predicted"/>
<organism evidence="2 3">
    <name type="scientific">Sedimentitalea nanhaiensis</name>
    <dbReference type="NCBI Taxonomy" id="999627"/>
    <lineage>
        <taxon>Bacteria</taxon>
        <taxon>Pseudomonadati</taxon>
        <taxon>Pseudomonadota</taxon>
        <taxon>Alphaproteobacteria</taxon>
        <taxon>Rhodobacterales</taxon>
        <taxon>Paracoccaceae</taxon>
        <taxon>Sedimentitalea</taxon>
    </lineage>
</organism>
<reference evidence="2 3" key="1">
    <citation type="submission" date="2016-10" db="EMBL/GenBank/DDBJ databases">
        <authorList>
            <person name="de Groot N.N."/>
        </authorList>
    </citation>
    <scope>NUCLEOTIDE SEQUENCE [LARGE SCALE GENOMIC DNA]</scope>
    <source>
        <strain evidence="2 3">CGMCC 1.10959</strain>
    </source>
</reference>
<evidence type="ECO:0000313" key="3">
    <source>
        <dbReference type="Proteomes" id="UP000182466"/>
    </source>
</evidence>
<dbReference type="EMBL" id="FPAW01000017">
    <property type="protein sequence ID" value="SFT99995.1"/>
    <property type="molecule type" value="Genomic_DNA"/>
</dbReference>
<feature type="coiled-coil region" evidence="1">
    <location>
        <begin position="2"/>
        <end position="29"/>
    </location>
</feature>
<dbReference type="STRING" id="999627.SAMN05216236_11772"/>
<gene>
    <name evidence="2" type="ORF">SAMN05216236_11772</name>
</gene>
<evidence type="ECO:0000313" key="2">
    <source>
        <dbReference type="EMBL" id="SFT99995.1"/>
    </source>
</evidence>
<keyword evidence="1" id="KW-0175">Coiled coil</keyword>
<protein>
    <submittedName>
        <fullName evidence="2">Uncharacterized protein</fullName>
    </submittedName>
</protein>